<protein>
    <submittedName>
        <fullName evidence="1">Uncharacterized protein</fullName>
    </submittedName>
</protein>
<dbReference type="AlphaFoldDB" id="A0A7C8PJ59"/>
<gene>
    <name evidence="1" type="ORF">EYR41_012102</name>
</gene>
<evidence type="ECO:0000313" key="2">
    <source>
        <dbReference type="Proteomes" id="UP000297595"/>
    </source>
</evidence>
<accession>A0A7C8PJ59</accession>
<sequence>MISKMVGKGHLIPRSFILADIGAACRDLEIGINVVMRFFLLLHFFDIKRWKVKVKMDIPAKFALRKRVDFGGCVINRDSFARAIFEFQFSDSLTLEYLLRKVQLMYIRRGK</sequence>
<name>A0A7C8PJ59_ORBOL</name>
<evidence type="ECO:0000313" key="1">
    <source>
        <dbReference type="EMBL" id="TGJ74607.1"/>
    </source>
</evidence>
<reference evidence="1 2" key="1">
    <citation type="submission" date="2019-03" db="EMBL/GenBank/DDBJ databases">
        <title>Nematode-trapping fungi genome.</title>
        <authorList>
            <person name="Vidal-Diez De Ulzurrun G."/>
        </authorList>
    </citation>
    <scope>NUCLEOTIDE SEQUENCE [LARGE SCALE GENOMIC DNA]</scope>
    <source>
        <strain evidence="1 2">TWF154</strain>
    </source>
</reference>
<proteinExistence type="predicted"/>
<organism evidence="1 2">
    <name type="scientific">Orbilia oligospora</name>
    <name type="common">Nematode-trapping fungus</name>
    <name type="synonym">Arthrobotrys oligospora</name>
    <dbReference type="NCBI Taxonomy" id="2813651"/>
    <lineage>
        <taxon>Eukaryota</taxon>
        <taxon>Fungi</taxon>
        <taxon>Dikarya</taxon>
        <taxon>Ascomycota</taxon>
        <taxon>Pezizomycotina</taxon>
        <taxon>Orbiliomycetes</taxon>
        <taxon>Orbiliales</taxon>
        <taxon>Orbiliaceae</taxon>
        <taxon>Orbilia</taxon>
    </lineage>
</organism>
<dbReference type="Proteomes" id="UP000297595">
    <property type="component" value="Unassembled WGS sequence"/>
</dbReference>
<dbReference type="EMBL" id="SOZJ01000001">
    <property type="protein sequence ID" value="TGJ74607.1"/>
    <property type="molecule type" value="Genomic_DNA"/>
</dbReference>
<comment type="caution">
    <text evidence="1">The sequence shown here is derived from an EMBL/GenBank/DDBJ whole genome shotgun (WGS) entry which is preliminary data.</text>
</comment>